<dbReference type="CDD" id="cd07302">
    <property type="entry name" value="CHD"/>
    <property type="match status" value="1"/>
</dbReference>
<dbReference type="SMART" id="SM00044">
    <property type="entry name" value="CYCc"/>
    <property type="match status" value="1"/>
</dbReference>
<dbReference type="Gene3D" id="3.30.70.1230">
    <property type="entry name" value="Nucleotide cyclase"/>
    <property type="match status" value="1"/>
</dbReference>
<evidence type="ECO:0000313" key="10">
    <source>
        <dbReference type="Proteomes" id="UP000710385"/>
    </source>
</evidence>
<comment type="subcellular location">
    <subcellularLocation>
        <location evidence="1">Cell envelope</location>
    </subcellularLocation>
</comment>
<proteinExistence type="inferred from homology"/>
<evidence type="ECO:0000259" key="8">
    <source>
        <dbReference type="PROSITE" id="PS50125"/>
    </source>
</evidence>
<feature type="transmembrane region" description="Helical" evidence="7">
    <location>
        <begin position="321"/>
        <end position="339"/>
    </location>
</feature>
<evidence type="ECO:0000256" key="4">
    <source>
        <dbReference type="ARBA" id="ARBA00022692"/>
    </source>
</evidence>
<dbReference type="PANTHER" id="PTHR43081:SF1">
    <property type="entry name" value="ADENYLATE CYCLASE, TERMINAL-DIFFERENTIATION SPECIFIC"/>
    <property type="match status" value="1"/>
</dbReference>
<keyword evidence="3" id="KW-1003">Cell membrane</keyword>
<dbReference type="FunFam" id="3.30.70.1230:FF:000016">
    <property type="entry name" value="Adenylate/guanylate cyclase domain-containing protein"/>
    <property type="match status" value="1"/>
</dbReference>
<keyword evidence="4 7" id="KW-0812">Transmembrane</keyword>
<dbReference type="GO" id="GO:0035556">
    <property type="term" value="P:intracellular signal transduction"/>
    <property type="evidence" value="ECO:0007669"/>
    <property type="project" value="InterPro"/>
</dbReference>
<dbReference type="InterPro" id="IPR001054">
    <property type="entry name" value="A/G_cyclase"/>
</dbReference>
<sequence length="666" mass="72296">MRERTEHKNLRRPLAVGIGVGVFGALAFASGILGSWSDRATDRFFLERTPDPSIVIVAIDDASITRIGRWPWDRRVHGDLIRKLHRAGAAVIGYDVNFPEPQDAQNDNALAAAMIDAGNVVLPVELPLKRTSGGGFSYAPDGVLKSITTILNAAARAGHTNTPPDDDGVVRRVPLRVADSSGENIVSAFAYEIAQFVNRAPDISTIPSDGAGRILANYPGEPGAAFPRVSAADILLDNTDLSIFKNSIVLVGSTAPNLHDEQITPVSLGAPMPGVEIHASLLDTLLSRRWLVPAPGWATALLLLALGAFMGLLIPLVRARWSALLSVAMWAAILITAFVAFDRGFVIDVVWPTFVLGAGYAMVTLERRMAAEQEKRELRGVFSRYVTPSVVDSILKDPAKLKLGGDRRRMTIFFSDIRGFTSISESMDAETLVEYLNRYLERMTDIVFSTEGTLDKYIGDAVMAFWNAPLDQADHALRGVTAALRMREALDAMNTEGAFGDLKLRVGMGLNTGEVIVGNIGGKIHTDYTVIGDAVNLASRLEGLTKEYGVSTIITEATADDLDGAILLRKLDKVAVKGKTEPVTIFEAVAESPKATKKQKTLAASFEAALDLYFSKRFREASSACDDLLRSFPDDAPSFLLRARTQHFLQEPPADGWDGTWVYTKK</sequence>
<reference evidence="9" key="1">
    <citation type="submission" date="2020-05" db="EMBL/GenBank/DDBJ databases">
        <title>High-Quality Genomes of Partial-Nitritation/Anammox System by Hierarchical Clustering Based Hybrid Assembly.</title>
        <authorList>
            <person name="Liu L."/>
            <person name="Wang Y."/>
            <person name="Che Y."/>
            <person name="Chen Y."/>
            <person name="Xia Y."/>
            <person name="Luo R."/>
            <person name="Cheng S.H."/>
            <person name="Zheng C."/>
            <person name="Zhang T."/>
        </authorList>
    </citation>
    <scope>NUCLEOTIDE SEQUENCE</scope>
    <source>
        <strain evidence="9">H1_PAT1</strain>
    </source>
</reference>
<feature type="domain" description="Guanylate cyclase" evidence="8">
    <location>
        <begin position="411"/>
        <end position="542"/>
    </location>
</feature>
<keyword evidence="5 7" id="KW-1133">Transmembrane helix</keyword>
<dbReference type="EMBL" id="JABTTY010000001">
    <property type="protein sequence ID" value="MBE7525109.1"/>
    <property type="molecule type" value="Genomic_DNA"/>
</dbReference>
<feature type="transmembrane region" description="Helical" evidence="7">
    <location>
        <begin position="12"/>
        <end position="36"/>
    </location>
</feature>
<name>A0A928TQ46_UNCKA</name>
<comment type="caution">
    <text evidence="9">The sequence shown here is derived from an EMBL/GenBank/DDBJ whole genome shotgun (WGS) entry which is preliminary data.</text>
</comment>
<dbReference type="InterPro" id="IPR029787">
    <property type="entry name" value="Nucleotide_cyclase"/>
</dbReference>
<evidence type="ECO:0000256" key="7">
    <source>
        <dbReference type="SAM" id="Phobius"/>
    </source>
</evidence>
<dbReference type="Pfam" id="PF00211">
    <property type="entry name" value="Guanylate_cyc"/>
    <property type="match status" value="1"/>
</dbReference>
<organism evidence="9 10">
    <name type="scientific">candidate division WWE3 bacterium</name>
    <dbReference type="NCBI Taxonomy" id="2053526"/>
    <lineage>
        <taxon>Bacteria</taxon>
        <taxon>Katanobacteria</taxon>
    </lineage>
</organism>
<dbReference type="AlphaFoldDB" id="A0A928TQ46"/>
<dbReference type="SMART" id="SM01080">
    <property type="entry name" value="CHASE2"/>
    <property type="match status" value="1"/>
</dbReference>
<dbReference type="GO" id="GO:0030313">
    <property type="term" value="C:cell envelope"/>
    <property type="evidence" value="ECO:0007669"/>
    <property type="project" value="UniProtKB-SubCell"/>
</dbReference>
<dbReference type="GO" id="GO:0004016">
    <property type="term" value="F:adenylate cyclase activity"/>
    <property type="evidence" value="ECO:0007669"/>
    <property type="project" value="UniProtKB-ARBA"/>
</dbReference>
<dbReference type="InterPro" id="IPR007890">
    <property type="entry name" value="CHASE2"/>
</dbReference>
<dbReference type="PANTHER" id="PTHR43081">
    <property type="entry name" value="ADENYLATE CYCLASE, TERMINAL-DIFFERENTIATION SPECIFIC-RELATED"/>
    <property type="match status" value="1"/>
</dbReference>
<dbReference type="Pfam" id="PF05226">
    <property type="entry name" value="CHASE2"/>
    <property type="match status" value="1"/>
</dbReference>
<feature type="transmembrane region" description="Helical" evidence="7">
    <location>
        <begin position="290"/>
        <end position="314"/>
    </location>
</feature>
<evidence type="ECO:0000256" key="3">
    <source>
        <dbReference type="ARBA" id="ARBA00022475"/>
    </source>
</evidence>
<keyword evidence="6 7" id="KW-0472">Membrane</keyword>
<evidence type="ECO:0000256" key="5">
    <source>
        <dbReference type="ARBA" id="ARBA00022989"/>
    </source>
</evidence>
<gene>
    <name evidence="9" type="ORF">HS096_01810</name>
</gene>
<evidence type="ECO:0000256" key="6">
    <source>
        <dbReference type="ARBA" id="ARBA00023136"/>
    </source>
</evidence>
<protein>
    <submittedName>
        <fullName evidence="9">Adenylate/guanylate cyclase domain-containing protein</fullName>
    </submittedName>
</protein>
<dbReference type="InterPro" id="IPR050697">
    <property type="entry name" value="Adenylyl/Guanylyl_Cyclase_3/4"/>
</dbReference>
<accession>A0A928TQ46</accession>
<evidence type="ECO:0000256" key="2">
    <source>
        <dbReference type="ARBA" id="ARBA00005381"/>
    </source>
</evidence>
<dbReference type="PROSITE" id="PS50125">
    <property type="entry name" value="GUANYLATE_CYCLASE_2"/>
    <property type="match status" value="1"/>
</dbReference>
<evidence type="ECO:0000256" key="1">
    <source>
        <dbReference type="ARBA" id="ARBA00004196"/>
    </source>
</evidence>
<dbReference type="GO" id="GO:0006171">
    <property type="term" value="P:cAMP biosynthetic process"/>
    <property type="evidence" value="ECO:0007669"/>
    <property type="project" value="TreeGrafter"/>
</dbReference>
<evidence type="ECO:0000313" key="9">
    <source>
        <dbReference type="EMBL" id="MBE7525109.1"/>
    </source>
</evidence>
<dbReference type="Proteomes" id="UP000710385">
    <property type="component" value="Unassembled WGS sequence"/>
</dbReference>
<comment type="similarity">
    <text evidence="2">Belongs to the adenylyl cyclase class-3 family.</text>
</comment>
<dbReference type="SUPFAM" id="SSF55073">
    <property type="entry name" value="Nucleotide cyclase"/>
    <property type="match status" value="1"/>
</dbReference>